<dbReference type="InParanoid" id="A0A7L4YS29"/>
<evidence type="ECO:0000313" key="2">
    <source>
        <dbReference type="EMBL" id="QHC02025.1"/>
    </source>
</evidence>
<dbReference type="RefSeq" id="WP_159547149.1">
    <property type="nucleotide sequence ID" value="NZ_CP047156.1"/>
</dbReference>
<dbReference type="OrthoDB" id="3823529at2"/>
<feature type="region of interest" description="Disordered" evidence="1">
    <location>
        <begin position="164"/>
        <end position="195"/>
    </location>
</feature>
<name>A0A7L4YS29_9ACTN</name>
<proteinExistence type="predicted"/>
<gene>
    <name evidence="2" type="ORF">EK0264_18245</name>
</gene>
<reference evidence="2 3" key="1">
    <citation type="journal article" date="2018" name="Int. J. Syst. Evol. Microbiol.">
        <title>Epidermidibacterium keratini gen. nov., sp. nov., a member of the family Sporichthyaceae, isolated from keratin epidermis.</title>
        <authorList>
            <person name="Lee D.G."/>
            <person name="Trujillo M.E."/>
            <person name="Kang S."/>
            <person name="Nam J.J."/>
            <person name="Kim Y.J."/>
        </authorList>
    </citation>
    <scope>NUCLEOTIDE SEQUENCE [LARGE SCALE GENOMIC DNA]</scope>
    <source>
        <strain evidence="2 3">EPI-7</strain>
    </source>
</reference>
<dbReference type="Proteomes" id="UP000463857">
    <property type="component" value="Chromosome"/>
</dbReference>
<protein>
    <submittedName>
        <fullName evidence="2">Uncharacterized protein</fullName>
    </submittedName>
</protein>
<organism evidence="2 3">
    <name type="scientific">Epidermidibacterium keratini</name>
    <dbReference type="NCBI Taxonomy" id="1891644"/>
    <lineage>
        <taxon>Bacteria</taxon>
        <taxon>Bacillati</taxon>
        <taxon>Actinomycetota</taxon>
        <taxon>Actinomycetes</taxon>
        <taxon>Sporichthyales</taxon>
        <taxon>Sporichthyaceae</taxon>
        <taxon>Epidermidibacterium</taxon>
    </lineage>
</organism>
<dbReference type="EMBL" id="CP047156">
    <property type="protein sequence ID" value="QHC02025.1"/>
    <property type="molecule type" value="Genomic_DNA"/>
</dbReference>
<evidence type="ECO:0000256" key="1">
    <source>
        <dbReference type="SAM" id="MobiDB-lite"/>
    </source>
</evidence>
<dbReference type="AlphaFoldDB" id="A0A7L4YS29"/>
<keyword evidence="3" id="KW-1185">Reference proteome</keyword>
<accession>A0A7L4YS29</accession>
<dbReference type="KEGG" id="eke:EK0264_18245"/>
<sequence length="195" mass="20722">MTELPAIEIGALAPEARLLLEAIVNARRVVVRQDGATLGRLTFEPQAVQPVDAERPKIVVAAMDLPDEALDKLRDDFGPGFVVMDLHDAPPSADIVLVHAVSPQLIASLRAMYPDAELVITELADPDYGVDFSGPVSRLLDAGATGYLPPRSIPEVASGVRRHVESKAMETGSTRAEIGSPGSVAPQEESPTEIN</sequence>
<evidence type="ECO:0000313" key="3">
    <source>
        <dbReference type="Proteomes" id="UP000463857"/>
    </source>
</evidence>